<evidence type="ECO:0000313" key="2">
    <source>
        <dbReference type="EMBL" id="DAD31312.1"/>
    </source>
</evidence>
<dbReference type="Proteomes" id="UP000607653">
    <property type="component" value="Unassembled WGS sequence"/>
</dbReference>
<accession>A0A822YFW1</accession>
<name>A0A822YFW1_NELNU</name>
<dbReference type="AlphaFoldDB" id="A0A822YFW1"/>
<protein>
    <submittedName>
        <fullName evidence="2">Uncharacterized protein</fullName>
    </submittedName>
</protein>
<comment type="caution">
    <text evidence="2">The sequence shown here is derived from an EMBL/GenBank/DDBJ whole genome shotgun (WGS) entry which is preliminary data.</text>
</comment>
<evidence type="ECO:0000313" key="3">
    <source>
        <dbReference type="Proteomes" id="UP000607653"/>
    </source>
</evidence>
<reference evidence="2 3" key="1">
    <citation type="journal article" date="2020" name="Mol. Biol. Evol.">
        <title>Distinct Expression and Methylation Patterns for Genes with Different Fates following a Single Whole-Genome Duplication in Flowering Plants.</title>
        <authorList>
            <person name="Shi T."/>
            <person name="Rahmani R.S."/>
            <person name="Gugger P.F."/>
            <person name="Wang M."/>
            <person name="Li H."/>
            <person name="Zhang Y."/>
            <person name="Li Z."/>
            <person name="Wang Q."/>
            <person name="Van de Peer Y."/>
            <person name="Marchal K."/>
            <person name="Chen J."/>
        </authorList>
    </citation>
    <scope>NUCLEOTIDE SEQUENCE [LARGE SCALE GENOMIC DNA]</scope>
    <source>
        <tissue evidence="2">Leaf</tissue>
    </source>
</reference>
<gene>
    <name evidence="2" type="ORF">HUJ06_010163</name>
</gene>
<feature type="region of interest" description="Disordered" evidence="1">
    <location>
        <begin position="24"/>
        <end position="45"/>
    </location>
</feature>
<keyword evidence="3" id="KW-1185">Reference proteome</keyword>
<dbReference type="EMBL" id="DUZY01000003">
    <property type="protein sequence ID" value="DAD31312.1"/>
    <property type="molecule type" value="Genomic_DNA"/>
</dbReference>
<organism evidence="2 3">
    <name type="scientific">Nelumbo nucifera</name>
    <name type="common">Sacred lotus</name>
    <dbReference type="NCBI Taxonomy" id="4432"/>
    <lineage>
        <taxon>Eukaryota</taxon>
        <taxon>Viridiplantae</taxon>
        <taxon>Streptophyta</taxon>
        <taxon>Embryophyta</taxon>
        <taxon>Tracheophyta</taxon>
        <taxon>Spermatophyta</taxon>
        <taxon>Magnoliopsida</taxon>
        <taxon>Proteales</taxon>
        <taxon>Nelumbonaceae</taxon>
        <taxon>Nelumbo</taxon>
    </lineage>
</organism>
<sequence>MEHHLFQFPTTTTTLTAVFRESEHPIPISHPPKLKALSSPPPPHRQKIIDEYGASLELMPSDSSQQLSQLSLLHKPSRASACTTTQLSPAILMMTTLHQLRD</sequence>
<proteinExistence type="predicted"/>
<evidence type="ECO:0000256" key="1">
    <source>
        <dbReference type="SAM" id="MobiDB-lite"/>
    </source>
</evidence>